<dbReference type="RefSeq" id="WP_093170083.1">
    <property type="nucleotide sequence ID" value="NZ_FNCN01000007.1"/>
</dbReference>
<evidence type="ECO:0008006" key="3">
    <source>
        <dbReference type="Google" id="ProtNLM"/>
    </source>
</evidence>
<accession>A0A1G7WTG3</accession>
<proteinExistence type="predicted"/>
<evidence type="ECO:0000313" key="1">
    <source>
        <dbReference type="EMBL" id="SDG75199.1"/>
    </source>
</evidence>
<protein>
    <recommendedName>
        <fullName evidence="3">Twin-arginine translocation pathway signal</fullName>
    </recommendedName>
</protein>
<sequence>MDLQGRETITTELRARAAKESWSPWQLVQAVHQEAATPTLLMAWRLASGQVQTDVIAGVRGLATDEGHPCTDGAPSVQNYSKWENGHGGPGTFYRRYLALWFRCPLERLGLAEPEPIATLVGHAQVPVVLTDPEDPLERRQFLSLAAATPLISLEDTRSRMETGLRRVLPAADLEHWADVAAGHVAAYGTRPPGLLLTKLRPDLDEIAALAERYPHQTDLHLIASRLCGLVGALYTDLDFEREARDWLHTAGRYAHLSGDSTQRYWIAMAQAMTAFYGSAPARVIAITDRARATLGRTPSAPAAQLAGLAARAHAHLGAGDRAVAELDTAQTIFGKLTPGQTDEPFFGFPKAEMTMYSSQVLSRTGDARAWDEQDRALAAYPDDDPMDRPLILLDRARYVAGQGDSDQAAKIASDAITALPADLRVPLLVGQTRQVAALIARRSPHAATDLNDAVLAS</sequence>
<dbReference type="EMBL" id="FNCN01000007">
    <property type="protein sequence ID" value="SDG75199.1"/>
    <property type="molecule type" value="Genomic_DNA"/>
</dbReference>
<dbReference type="AlphaFoldDB" id="A0A1G7WTG3"/>
<keyword evidence="2" id="KW-1185">Reference proteome</keyword>
<evidence type="ECO:0000313" key="2">
    <source>
        <dbReference type="Proteomes" id="UP000198923"/>
    </source>
</evidence>
<gene>
    <name evidence="1" type="ORF">SAMN05421505_107183</name>
</gene>
<name>A0A1G7WTG3_9ACTN</name>
<dbReference type="Proteomes" id="UP000198923">
    <property type="component" value="Unassembled WGS sequence"/>
</dbReference>
<reference evidence="1 2" key="1">
    <citation type="submission" date="2016-10" db="EMBL/GenBank/DDBJ databases">
        <authorList>
            <person name="de Groot N.N."/>
        </authorList>
    </citation>
    <scope>NUCLEOTIDE SEQUENCE [LARGE SCALE GENOMIC DNA]</scope>
    <source>
        <strain evidence="1 2">CPCC 201354</strain>
    </source>
</reference>
<dbReference type="STRING" id="504805.SAMN05421505_107183"/>
<dbReference type="OrthoDB" id="3504241at2"/>
<organism evidence="1 2">
    <name type="scientific">Sinosporangium album</name>
    <dbReference type="NCBI Taxonomy" id="504805"/>
    <lineage>
        <taxon>Bacteria</taxon>
        <taxon>Bacillati</taxon>
        <taxon>Actinomycetota</taxon>
        <taxon>Actinomycetes</taxon>
        <taxon>Streptosporangiales</taxon>
        <taxon>Streptosporangiaceae</taxon>
        <taxon>Sinosporangium</taxon>
    </lineage>
</organism>